<name>A0AAU8AV99_9VIRU</name>
<dbReference type="EMBL" id="PP511394">
    <property type="protein sequence ID" value="XCD03871.1"/>
    <property type="molecule type" value="Genomic_DNA"/>
</dbReference>
<reference evidence="1" key="1">
    <citation type="submission" date="2024-03" db="EMBL/GenBank/DDBJ databases">
        <title>Diverse circular DNA viruses in blood, oral, and fecal samples of captive lemurs.</title>
        <authorList>
            <person name="Paietta E.N."/>
            <person name="Kraberger S."/>
            <person name="Lund M.C."/>
            <person name="Custer J.M."/>
            <person name="Vargas K.M."/>
            <person name="Ehmke E.E."/>
            <person name="Yoder A.D."/>
            <person name="Varsani A."/>
        </authorList>
    </citation>
    <scope>NUCLEOTIDE SEQUENCE</scope>
    <source>
        <strain evidence="1">Duke_21_41</strain>
    </source>
</reference>
<evidence type="ECO:0000313" key="1">
    <source>
        <dbReference type="EMBL" id="XCD03871.1"/>
    </source>
</evidence>
<accession>A0AAU8AV99</accession>
<proteinExistence type="predicted"/>
<sequence>MKKFLFWLKHVFIKQDALCGGFCPTCAYWDNHCQWVADYESGKK</sequence>
<organism evidence="1">
    <name type="scientific">Dulem virus 66</name>
    <dbReference type="NCBI Taxonomy" id="3145777"/>
    <lineage>
        <taxon>Viruses</taxon>
        <taxon>Monodnaviria</taxon>
        <taxon>Loebvirae</taxon>
        <taxon>Hofneiviricota</taxon>
        <taxon>Faserviricetes</taxon>
        <taxon>Tubulavirales</taxon>
        <taxon>Inoviridae</taxon>
        <taxon>Inovirus</taxon>
    </lineage>
</organism>
<protein>
    <submittedName>
        <fullName evidence="1">Uncharacterized protein</fullName>
    </submittedName>
</protein>